<comment type="caution">
    <text evidence="10">The sequence shown here is derived from an EMBL/GenBank/DDBJ whole genome shotgun (WGS) entry which is preliminary data.</text>
</comment>
<dbReference type="PANTHER" id="PTHR11606">
    <property type="entry name" value="GLUTAMATE DEHYDROGENASE"/>
    <property type="match status" value="1"/>
</dbReference>
<dbReference type="Gene3D" id="3.40.50.10860">
    <property type="entry name" value="Leucine Dehydrogenase, chain A, domain 1"/>
    <property type="match status" value="1"/>
</dbReference>
<dbReference type="InterPro" id="IPR046346">
    <property type="entry name" value="Aminoacid_DH-like_N_sf"/>
</dbReference>
<feature type="binding site" evidence="6">
    <location>
        <position position="224"/>
    </location>
    <ligand>
        <name>NAD(+)</name>
        <dbReference type="ChEBI" id="CHEBI:57540"/>
    </ligand>
</feature>
<dbReference type="PRINTS" id="PR00082">
    <property type="entry name" value="GLFDHDRGNASE"/>
</dbReference>
<dbReference type="SUPFAM" id="SSF53223">
    <property type="entry name" value="Aminoacid dehydrogenase-like, N-terminal domain"/>
    <property type="match status" value="1"/>
</dbReference>
<evidence type="ECO:0000259" key="9">
    <source>
        <dbReference type="SMART" id="SM00839"/>
    </source>
</evidence>
<dbReference type="GO" id="GO:0006538">
    <property type="term" value="P:L-glutamate catabolic process"/>
    <property type="evidence" value="ECO:0007669"/>
    <property type="project" value="TreeGrafter"/>
</dbReference>
<evidence type="ECO:0000256" key="7">
    <source>
        <dbReference type="PIRSR" id="PIRSR000185-3"/>
    </source>
</evidence>
<dbReference type="GO" id="GO:0004352">
    <property type="term" value="F:glutamate dehydrogenase (NAD+) activity"/>
    <property type="evidence" value="ECO:0007669"/>
    <property type="project" value="TreeGrafter"/>
</dbReference>
<dbReference type="PANTHER" id="PTHR11606:SF24">
    <property type="entry name" value="NAD-SPECIFIC GLUTAMATE DEHYDROGENASE"/>
    <property type="match status" value="1"/>
</dbReference>
<dbReference type="SMART" id="SM00839">
    <property type="entry name" value="ELFV_dehydrog"/>
    <property type="match status" value="1"/>
</dbReference>
<feature type="binding site" evidence="6">
    <location>
        <position position="74"/>
    </location>
    <ligand>
        <name>substrate</name>
    </ligand>
</feature>
<accession>A0A932ZT69</accession>
<comment type="similarity">
    <text evidence="1 4 8">Belongs to the Glu/Leu/Phe/Val dehydrogenases family.</text>
</comment>
<dbReference type="GO" id="GO:0000166">
    <property type="term" value="F:nucleotide binding"/>
    <property type="evidence" value="ECO:0007669"/>
    <property type="project" value="UniProtKB-KW"/>
</dbReference>
<dbReference type="InterPro" id="IPR006095">
    <property type="entry name" value="Glu/Leu/Phe/Val/Trp_DH"/>
</dbReference>
<dbReference type="Pfam" id="PF00208">
    <property type="entry name" value="ELFV_dehydrog"/>
    <property type="match status" value="1"/>
</dbReference>
<dbReference type="InterPro" id="IPR006097">
    <property type="entry name" value="Glu/Leu/Phe/Val/Trp_DH_dimer"/>
</dbReference>
<evidence type="ECO:0000313" key="11">
    <source>
        <dbReference type="Proteomes" id="UP000752292"/>
    </source>
</evidence>
<reference evidence="10" key="1">
    <citation type="submission" date="2020-07" db="EMBL/GenBank/DDBJ databases">
        <title>Huge and variable diversity of episymbiotic CPR bacteria and DPANN archaea in groundwater ecosystems.</title>
        <authorList>
            <person name="He C.Y."/>
            <person name="Keren R."/>
            <person name="Whittaker M."/>
            <person name="Farag I.F."/>
            <person name="Doudna J."/>
            <person name="Cate J.H.D."/>
            <person name="Banfield J.F."/>
        </authorList>
    </citation>
    <scope>NUCLEOTIDE SEQUENCE</scope>
    <source>
        <strain evidence="10">NC_groundwater_1370_Ag_S-0.2um_69_93</strain>
    </source>
</reference>
<dbReference type="Pfam" id="PF02812">
    <property type="entry name" value="ELFV_dehydrog_N"/>
    <property type="match status" value="1"/>
</dbReference>
<organism evidence="10 11">
    <name type="scientific">Tectimicrobiota bacterium</name>
    <dbReference type="NCBI Taxonomy" id="2528274"/>
    <lineage>
        <taxon>Bacteria</taxon>
        <taxon>Pseudomonadati</taxon>
        <taxon>Nitrospinota/Tectimicrobiota group</taxon>
        <taxon>Candidatus Tectimicrobiota</taxon>
    </lineage>
</organism>
<evidence type="ECO:0000313" key="10">
    <source>
        <dbReference type="EMBL" id="MBI4251637.1"/>
    </source>
</evidence>
<evidence type="ECO:0000256" key="2">
    <source>
        <dbReference type="ARBA" id="ARBA00023002"/>
    </source>
</evidence>
<evidence type="ECO:0000256" key="5">
    <source>
        <dbReference type="PIRSR" id="PIRSR000185-1"/>
    </source>
</evidence>
<dbReference type="AlphaFoldDB" id="A0A932ZT69"/>
<dbReference type="Proteomes" id="UP000752292">
    <property type="component" value="Unassembled WGS sequence"/>
</dbReference>
<proteinExistence type="inferred from homology"/>
<keyword evidence="6" id="KW-0547">Nucleotide-binding</keyword>
<dbReference type="InterPro" id="IPR036291">
    <property type="entry name" value="NAD(P)-bd_dom_sf"/>
</dbReference>
<evidence type="ECO:0000256" key="4">
    <source>
        <dbReference type="PIRNR" id="PIRNR000185"/>
    </source>
</evidence>
<evidence type="ECO:0000256" key="8">
    <source>
        <dbReference type="RuleBase" id="RU004417"/>
    </source>
</evidence>
<dbReference type="CDD" id="cd01076">
    <property type="entry name" value="NAD_bind_1_Glu_DH"/>
    <property type="match status" value="1"/>
</dbReference>
<dbReference type="Gene3D" id="3.40.50.720">
    <property type="entry name" value="NAD(P)-binding Rossmann-like Domain"/>
    <property type="match status" value="1"/>
</dbReference>
<protein>
    <recommendedName>
        <fullName evidence="4">Glutamate dehydrogenase</fullName>
    </recommendedName>
</protein>
<keyword evidence="2 4" id="KW-0560">Oxidoreductase</keyword>
<feature type="site" description="Important for catalysis" evidence="7">
    <location>
        <position position="150"/>
    </location>
</feature>
<evidence type="ECO:0000256" key="1">
    <source>
        <dbReference type="ARBA" id="ARBA00006382"/>
    </source>
</evidence>
<name>A0A932ZT69_UNCTE</name>
<evidence type="ECO:0000256" key="3">
    <source>
        <dbReference type="ARBA" id="ARBA00023027"/>
    </source>
</evidence>
<keyword evidence="3 6" id="KW-0520">NAD</keyword>
<dbReference type="SUPFAM" id="SSF51735">
    <property type="entry name" value="NAD(P)-binding Rossmann-fold domains"/>
    <property type="match status" value="1"/>
</dbReference>
<feature type="domain" description="Glutamate/phenylalanine/leucine/valine/L-tryptophan dehydrogenase C-terminal" evidence="9">
    <location>
        <begin position="186"/>
        <end position="416"/>
    </location>
</feature>
<sequence>MPEGSGGHVSIFETANAQFDRAAQVMELDGEMQILLKSPFREMQVEIPLRRDNGALSLYRGYRVQFNGARGPFKGGIRYHQDVDMDEVRGLAALMAWKTALVNIPFGGGKGGVNVNIKEINRFELERLTRKFISRIGHILGPYRDIPAPDMNTNAQVMAWIMDEYSGRHGYSPAAVTGKPIALGGSAGREAATGRGVVMVFEEVARREGWDPKQMTAAVQGFGNVGSYASRFLSETGVKVLAVSDVSGAYYAEKGIGIPIAWSHCARQGSLEGFAEGDRISNEELLALKVDVLVPAALGGVLHKGSAGRVKARIVLEAANAPVTDAGEKVLEGNGVYLIPDILTNAGGVTVSYFEWVQNIQQFTWDEERVNAELGKVMTRAATQVRELARQRSVSMRTAAFMIAIERVAKAERLRGI</sequence>
<feature type="binding site" evidence="6">
    <location>
        <position position="352"/>
    </location>
    <ligand>
        <name>substrate</name>
    </ligand>
</feature>
<feature type="binding site" evidence="6">
    <location>
        <position position="193"/>
    </location>
    <ligand>
        <name>NAD(+)</name>
        <dbReference type="ChEBI" id="CHEBI:57540"/>
    </ligand>
</feature>
<dbReference type="PIRSF" id="PIRSF000185">
    <property type="entry name" value="Glu_DH"/>
    <property type="match status" value="1"/>
</dbReference>
<feature type="active site" description="Proton donor" evidence="5">
    <location>
        <position position="110"/>
    </location>
</feature>
<dbReference type="InterPro" id="IPR033922">
    <property type="entry name" value="NAD_bind_Glu_DH"/>
</dbReference>
<dbReference type="InterPro" id="IPR014362">
    <property type="entry name" value="Glu_DH"/>
</dbReference>
<dbReference type="EMBL" id="JACQRX010000184">
    <property type="protein sequence ID" value="MBI4251637.1"/>
    <property type="molecule type" value="Genomic_DNA"/>
</dbReference>
<evidence type="ECO:0000256" key="6">
    <source>
        <dbReference type="PIRSR" id="PIRSR000185-2"/>
    </source>
</evidence>
<feature type="binding site" evidence="6">
    <location>
        <position position="98"/>
    </location>
    <ligand>
        <name>substrate</name>
    </ligand>
</feature>
<dbReference type="InterPro" id="IPR006096">
    <property type="entry name" value="Glu/Leu/Phe/Val/Trp_DH_C"/>
</dbReference>
<gene>
    <name evidence="10" type="ORF">HY618_04175</name>
</gene>